<proteinExistence type="predicted"/>
<dbReference type="InterPro" id="IPR011042">
    <property type="entry name" value="6-blade_b-propeller_TolB-like"/>
</dbReference>
<sequence length="844" mass="95578">MTSVQERKYLRLIKLSYDLSLNVTRAFIKSSILCNYDNSLSNFLTSNRHTLYHLWIHSTRCCECNAVPQRSYRELNQEQISKCYNLNGPTTSGHFLRGQSYVKQHCICKVTPKSNCSLKDLDFTLLHTIIRHSVTLSTSVENWLTVIQNIRNKLAHVNSTSNFDTGRLEKWWTKLEGSVIGLAGEIPLEYYLDAIQGQISLLKNADFDIIEKNEILDLIKQVSSDMTTTETKIDDILRGQTELADQITEIVDEAKRDIECKQRTESVLLQDKILDVYVSSCADTKLQIRSLEGLQRSQIEDIKHFQEETSEHLKKAMLDAVDKGIERFIKRVGNLIFLITCHKTKKLHKDGNHTFSEPDQHRKSQEAASINIAETNETKSEATATLGGAGINTEHTKCCIPEIDNKNVCKVEWKIATPGSWDVERIARALNKVAALLEEVFQIEFVMLGSLIIKTSVSLKITQNTELFADAVESFLMNILEKCSIDTNEYYVIPVFLTCNASGETSISASTQTEKSECENCAKLKTENNVLTELVDDWYNTITEISGGVTSQQHVNICSVCYVPSKSIVQCCFRCNKPMCSDCSLRHKNEALHVTNTFILGDQRISDIKSLRGGRFVLVDDYFNFLVSCNMTDQQEILQLPGQPWCIAVLDDTSVAVTLPWEKQILIVQVLRDLKLTILHEISVCERYFGIDLIQKNLFVVSCESDELLILNTSGEMQFSVKIDSIPYYFCTDRKHRVFYTDSVKNSVVCIDTSENKMFQILHPFMKGPDGITTDDCGHLLVICTQSHNILQINPDDQNVEILCTLGLHDFDVSCVPHICYDPVVKSILVGMKNTVEFFASSKV</sequence>
<evidence type="ECO:0000313" key="1">
    <source>
        <dbReference type="EMBL" id="CAC5400032.1"/>
    </source>
</evidence>
<name>A0A6J8CYL1_MYTCO</name>
<dbReference type="AlphaFoldDB" id="A0A6J8CYL1"/>
<organism evidence="1 2">
    <name type="scientific">Mytilus coruscus</name>
    <name type="common">Sea mussel</name>
    <dbReference type="NCBI Taxonomy" id="42192"/>
    <lineage>
        <taxon>Eukaryota</taxon>
        <taxon>Metazoa</taxon>
        <taxon>Spiralia</taxon>
        <taxon>Lophotrochozoa</taxon>
        <taxon>Mollusca</taxon>
        <taxon>Bivalvia</taxon>
        <taxon>Autobranchia</taxon>
        <taxon>Pteriomorphia</taxon>
        <taxon>Mytilida</taxon>
        <taxon>Mytiloidea</taxon>
        <taxon>Mytilidae</taxon>
        <taxon>Mytilinae</taxon>
        <taxon>Mytilus</taxon>
    </lineage>
</organism>
<dbReference type="Gene3D" id="2.120.10.30">
    <property type="entry name" value="TolB, C-terminal domain"/>
    <property type="match status" value="1"/>
</dbReference>
<evidence type="ECO:0008006" key="3">
    <source>
        <dbReference type="Google" id="ProtNLM"/>
    </source>
</evidence>
<gene>
    <name evidence="1" type="ORF">MCOR_34251</name>
</gene>
<dbReference type="EMBL" id="CACVKT020006156">
    <property type="protein sequence ID" value="CAC5400032.1"/>
    <property type="molecule type" value="Genomic_DNA"/>
</dbReference>
<reference evidence="1 2" key="1">
    <citation type="submission" date="2020-06" db="EMBL/GenBank/DDBJ databases">
        <authorList>
            <person name="Li R."/>
            <person name="Bekaert M."/>
        </authorList>
    </citation>
    <scope>NUCLEOTIDE SEQUENCE [LARGE SCALE GENOMIC DNA]</scope>
    <source>
        <strain evidence="2">wild</strain>
    </source>
</reference>
<accession>A0A6J8CYL1</accession>
<protein>
    <recommendedName>
        <fullName evidence="3">B box-type domain-containing protein</fullName>
    </recommendedName>
</protein>
<evidence type="ECO:0000313" key="2">
    <source>
        <dbReference type="Proteomes" id="UP000507470"/>
    </source>
</evidence>
<dbReference type="Proteomes" id="UP000507470">
    <property type="component" value="Unassembled WGS sequence"/>
</dbReference>
<dbReference type="SUPFAM" id="SSF63829">
    <property type="entry name" value="Calcium-dependent phosphotriesterase"/>
    <property type="match status" value="1"/>
</dbReference>
<keyword evidence="2" id="KW-1185">Reference proteome</keyword>
<dbReference type="OrthoDB" id="10456397at2759"/>